<proteinExistence type="inferred from homology"/>
<keyword evidence="3" id="KW-0964">Secreted</keyword>
<evidence type="ECO:0000256" key="1">
    <source>
        <dbReference type="ARBA" id="ARBA00004613"/>
    </source>
</evidence>
<dbReference type="AlphaFoldDB" id="A0A0C3CQZ7"/>
<dbReference type="Proteomes" id="UP000053424">
    <property type="component" value="Unassembled WGS sequence"/>
</dbReference>
<evidence type="ECO:0000313" key="8">
    <source>
        <dbReference type="Proteomes" id="UP000053424"/>
    </source>
</evidence>
<reference evidence="7 8" key="1">
    <citation type="submission" date="2014-04" db="EMBL/GenBank/DDBJ databases">
        <authorList>
            <consortium name="DOE Joint Genome Institute"/>
            <person name="Kuo A."/>
            <person name="Gay G."/>
            <person name="Dore J."/>
            <person name="Kohler A."/>
            <person name="Nagy L.G."/>
            <person name="Floudas D."/>
            <person name="Copeland A."/>
            <person name="Barry K.W."/>
            <person name="Cichocki N."/>
            <person name="Veneault-Fourrey C."/>
            <person name="LaButti K."/>
            <person name="Lindquist E.A."/>
            <person name="Lipzen A."/>
            <person name="Lundell T."/>
            <person name="Morin E."/>
            <person name="Murat C."/>
            <person name="Sun H."/>
            <person name="Tunlid A."/>
            <person name="Henrissat B."/>
            <person name="Grigoriev I.V."/>
            <person name="Hibbett D.S."/>
            <person name="Martin F."/>
            <person name="Nordberg H.P."/>
            <person name="Cantor M.N."/>
            <person name="Hua S.X."/>
        </authorList>
    </citation>
    <scope>NUCLEOTIDE SEQUENCE [LARGE SCALE GENOMIC DNA]</scope>
    <source>
        <strain evidence="8">h7</strain>
    </source>
</reference>
<evidence type="ECO:0000256" key="6">
    <source>
        <dbReference type="SAM" id="SignalP"/>
    </source>
</evidence>
<dbReference type="EMBL" id="KN831771">
    <property type="protein sequence ID" value="KIM46519.1"/>
    <property type="molecule type" value="Genomic_DNA"/>
</dbReference>
<evidence type="ECO:0000313" key="7">
    <source>
        <dbReference type="EMBL" id="KIM46519.1"/>
    </source>
</evidence>
<sequence>MKLSLAAISLLALAGSSSAQYFSAGWRPGQAAQETTAAYVPEPSSSPEPAAPAQPEKPFSLASLLDFNRILTSAPAAALFSKVGINITEKVQAALDIKIWDERVELITDDNYKELIVNEPMTEQEEKDRVWIIVVSVTSAKQDGISKFLDEVFDKAFDESQLAGDLPHVKWGRVDYMNVTHITTKWGIWQAPYLVILKDRGQTLRFYRPYQIRLRDDSLREFLKVDGWKVTKPWSTAYAPGGDREYIMEFMAVWFTKIYNWVIIIPKWMLLFASGSIASVLIGLLHGKPKQPAPVPGVTKPTIPAAVARAPKAAVKTARTSAPPATANGTDSEHDSSAPTKRTSARQRKAKK</sequence>
<dbReference type="InterPro" id="IPR002012">
    <property type="entry name" value="GnRH"/>
</dbReference>
<dbReference type="PROSITE" id="PS00473">
    <property type="entry name" value="GNRH"/>
    <property type="match status" value="1"/>
</dbReference>
<evidence type="ECO:0000256" key="4">
    <source>
        <dbReference type="SAM" id="MobiDB-lite"/>
    </source>
</evidence>
<evidence type="ECO:0000256" key="3">
    <source>
        <dbReference type="ARBA" id="ARBA00022525"/>
    </source>
</evidence>
<feature type="signal peptide" evidence="6">
    <location>
        <begin position="1"/>
        <end position="19"/>
    </location>
</feature>
<name>A0A0C3CQZ7_HEBCY</name>
<dbReference type="OrthoDB" id="2502001at2759"/>
<keyword evidence="5" id="KW-0472">Membrane</keyword>
<keyword evidence="5" id="KW-0812">Transmembrane</keyword>
<feature type="compositionally biased region" description="Low complexity" evidence="4">
    <location>
        <begin position="309"/>
        <end position="320"/>
    </location>
</feature>
<accession>A0A0C3CQZ7</accession>
<feature type="transmembrane region" description="Helical" evidence="5">
    <location>
        <begin position="258"/>
        <end position="285"/>
    </location>
</feature>
<dbReference type="GO" id="GO:0005576">
    <property type="term" value="C:extracellular region"/>
    <property type="evidence" value="ECO:0007669"/>
    <property type="project" value="UniProtKB-SubCell"/>
</dbReference>
<dbReference type="GO" id="GO:0005179">
    <property type="term" value="F:hormone activity"/>
    <property type="evidence" value="ECO:0007669"/>
    <property type="project" value="InterPro"/>
</dbReference>
<feature type="region of interest" description="Disordered" evidence="4">
    <location>
        <begin position="309"/>
        <end position="352"/>
    </location>
</feature>
<keyword evidence="5" id="KW-1133">Transmembrane helix</keyword>
<comment type="similarity">
    <text evidence="2">Belongs to the GnRH family.</text>
</comment>
<feature type="chain" id="PRO_5002173321" description="Thioredoxin domain-containing protein" evidence="6">
    <location>
        <begin position="20"/>
        <end position="352"/>
    </location>
</feature>
<keyword evidence="8" id="KW-1185">Reference proteome</keyword>
<dbReference type="InterPro" id="IPR036249">
    <property type="entry name" value="Thioredoxin-like_sf"/>
</dbReference>
<reference evidence="8" key="2">
    <citation type="submission" date="2015-01" db="EMBL/GenBank/DDBJ databases">
        <title>Evolutionary Origins and Diversification of the Mycorrhizal Mutualists.</title>
        <authorList>
            <consortium name="DOE Joint Genome Institute"/>
            <consortium name="Mycorrhizal Genomics Consortium"/>
            <person name="Kohler A."/>
            <person name="Kuo A."/>
            <person name="Nagy L.G."/>
            <person name="Floudas D."/>
            <person name="Copeland A."/>
            <person name="Barry K.W."/>
            <person name="Cichocki N."/>
            <person name="Veneault-Fourrey C."/>
            <person name="LaButti K."/>
            <person name="Lindquist E.A."/>
            <person name="Lipzen A."/>
            <person name="Lundell T."/>
            <person name="Morin E."/>
            <person name="Murat C."/>
            <person name="Riley R."/>
            <person name="Ohm R."/>
            <person name="Sun H."/>
            <person name="Tunlid A."/>
            <person name="Henrissat B."/>
            <person name="Grigoriev I.V."/>
            <person name="Hibbett D.S."/>
            <person name="Martin F."/>
        </authorList>
    </citation>
    <scope>NUCLEOTIDE SEQUENCE [LARGE SCALE GENOMIC DNA]</scope>
    <source>
        <strain evidence="8">h7</strain>
    </source>
</reference>
<dbReference type="SUPFAM" id="SSF52833">
    <property type="entry name" value="Thioredoxin-like"/>
    <property type="match status" value="1"/>
</dbReference>
<evidence type="ECO:0000256" key="2">
    <source>
        <dbReference type="ARBA" id="ARBA00010968"/>
    </source>
</evidence>
<keyword evidence="6" id="KW-0732">Signal</keyword>
<evidence type="ECO:0000256" key="5">
    <source>
        <dbReference type="SAM" id="Phobius"/>
    </source>
</evidence>
<gene>
    <name evidence="7" type="ORF">M413DRAFT_441609</name>
</gene>
<feature type="region of interest" description="Disordered" evidence="4">
    <location>
        <begin position="33"/>
        <end position="55"/>
    </location>
</feature>
<evidence type="ECO:0008006" key="9">
    <source>
        <dbReference type="Google" id="ProtNLM"/>
    </source>
</evidence>
<protein>
    <recommendedName>
        <fullName evidence="9">Thioredoxin domain-containing protein</fullName>
    </recommendedName>
</protein>
<comment type="subcellular location">
    <subcellularLocation>
        <location evidence="1">Secreted</location>
    </subcellularLocation>
</comment>
<feature type="compositionally biased region" description="Basic residues" evidence="4">
    <location>
        <begin position="343"/>
        <end position="352"/>
    </location>
</feature>
<dbReference type="HOGENOM" id="CLU_061858_0_0_1"/>
<organism evidence="7 8">
    <name type="scientific">Hebeloma cylindrosporum</name>
    <dbReference type="NCBI Taxonomy" id="76867"/>
    <lineage>
        <taxon>Eukaryota</taxon>
        <taxon>Fungi</taxon>
        <taxon>Dikarya</taxon>
        <taxon>Basidiomycota</taxon>
        <taxon>Agaricomycotina</taxon>
        <taxon>Agaricomycetes</taxon>
        <taxon>Agaricomycetidae</taxon>
        <taxon>Agaricales</taxon>
        <taxon>Agaricineae</taxon>
        <taxon>Hymenogastraceae</taxon>
        <taxon>Hebeloma</taxon>
    </lineage>
</organism>